<reference evidence="1 2" key="1">
    <citation type="submission" date="2023-12" db="EMBL/GenBank/DDBJ databases">
        <title>Novel species of the genus Arcicella isolated from rivers.</title>
        <authorList>
            <person name="Lu H."/>
        </authorList>
    </citation>
    <scope>NUCLEOTIDE SEQUENCE [LARGE SCALE GENOMIC DNA]</scope>
    <source>
        <strain evidence="1 2">DC2W</strain>
    </source>
</reference>
<evidence type="ECO:0000313" key="2">
    <source>
        <dbReference type="Proteomes" id="UP001303899"/>
    </source>
</evidence>
<dbReference type="InterPro" id="IPR018247">
    <property type="entry name" value="EF_Hand_1_Ca_BS"/>
</dbReference>
<sequence length="175" mass="19270">MALFAEKYYKGSDKALVIQKLAQIALKIGCTTDELDTVIFAECAWNPAAVNTASGAYGLIQWLNSTALDIFKVTAKSIGALPAIKQLDYVETYFLVNMKRLKQTKLADKYELYLVVFHPAAVGKPDSYIILDAAKSLKGYNSNAGLDANGNKQITKGEVKLWFDKQIKKKGLLKA</sequence>
<keyword evidence="2" id="KW-1185">Reference proteome</keyword>
<proteinExistence type="predicted"/>
<protein>
    <recommendedName>
        <fullName evidence="3">Transglycosylase SLT domain-containing protein</fullName>
    </recommendedName>
</protein>
<name>A0ABU5S7S3_9BACT</name>
<dbReference type="EMBL" id="JAYGIL010000021">
    <property type="protein sequence ID" value="MEA5404507.1"/>
    <property type="molecule type" value="Genomic_DNA"/>
</dbReference>
<gene>
    <name evidence="1" type="ORF">VB776_16360</name>
</gene>
<comment type="caution">
    <text evidence="1">The sequence shown here is derived from an EMBL/GenBank/DDBJ whole genome shotgun (WGS) entry which is preliminary data.</text>
</comment>
<evidence type="ECO:0008006" key="3">
    <source>
        <dbReference type="Google" id="ProtNLM"/>
    </source>
</evidence>
<dbReference type="Proteomes" id="UP001303899">
    <property type="component" value="Unassembled WGS sequence"/>
</dbReference>
<evidence type="ECO:0000313" key="1">
    <source>
        <dbReference type="EMBL" id="MEA5404507.1"/>
    </source>
</evidence>
<dbReference type="Gene3D" id="1.10.530.10">
    <property type="match status" value="1"/>
</dbReference>
<accession>A0ABU5S7S3</accession>
<dbReference type="RefSeq" id="WP_323697905.1">
    <property type="nucleotide sequence ID" value="NZ_JAYGIL010000021.1"/>
</dbReference>
<dbReference type="PROSITE" id="PS00018">
    <property type="entry name" value="EF_HAND_1"/>
    <property type="match status" value="1"/>
</dbReference>
<organism evidence="1 2">
    <name type="scientific">Arcicella gelida</name>
    <dbReference type="NCBI Taxonomy" id="2984195"/>
    <lineage>
        <taxon>Bacteria</taxon>
        <taxon>Pseudomonadati</taxon>
        <taxon>Bacteroidota</taxon>
        <taxon>Cytophagia</taxon>
        <taxon>Cytophagales</taxon>
        <taxon>Flectobacillaceae</taxon>
        <taxon>Arcicella</taxon>
    </lineage>
</organism>